<evidence type="ECO:0000313" key="3">
    <source>
        <dbReference type="EMBL" id="TQN64172.1"/>
    </source>
</evidence>
<dbReference type="SUPFAM" id="SSF53335">
    <property type="entry name" value="S-adenosyl-L-methionine-dependent methyltransferases"/>
    <property type="match status" value="1"/>
</dbReference>
<protein>
    <submittedName>
        <fullName evidence="3">Secondary metabolism regulator LAE1</fullName>
    </submittedName>
</protein>
<evidence type="ECO:0000313" key="4">
    <source>
        <dbReference type="Proteomes" id="UP000326340"/>
    </source>
</evidence>
<dbReference type="Gene3D" id="3.40.50.150">
    <property type="entry name" value="Vaccinia Virus protein VP39"/>
    <property type="match status" value="1"/>
</dbReference>
<dbReference type="EMBL" id="PUHP01002739">
    <property type="protein sequence ID" value="TQN64172.1"/>
    <property type="molecule type" value="Genomic_DNA"/>
</dbReference>
<organism evidence="3 4">
    <name type="scientific">Colletotrichum shisoi</name>
    <dbReference type="NCBI Taxonomy" id="2078593"/>
    <lineage>
        <taxon>Eukaryota</taxon>
        <taxon>Fungi</taxon>
        <taxon>Dikarya</taxon>
        <taxon>Ascomycota</taxon>
        <taxon>Pezizomycotina</taxon>
        <taxon>Sordariomycetes</taxon>
        <taxon>Hypocreomycetidae</taxon>
        <taxon>Glomerellales</taxon>
        <taxon>Glomerellaceae</taxon>
        <taxon>Colletotrichum</taxon>
        <taxon>Colletotrichum destructivum species complex</taxon>
    </lineage>
</organism>
<comment type="similarity">
    <text evidence="1">Belongs to the methyltransferase superfamily. LaeA methyltransferase family.</text>
</comment>
<evidence type="ECO:0000256" key="1">
    <source>
        <dbReference type="ARBA" id="ARBA00038158"/>
    </source>
</evidence>
<feature type="compositionally biased region" description="Low complexity" evidence="2">
    <location>
        <begin position="396"/>
        <end position="408"/>
    </location>
</feature>
<keyword evidence="4" id="KW-1185">Reference proteome</keyword>
<dbReference type="AlphaFoldDB" id="A0A5Q4BB76"/>
<dbReference type="Pfam" id="PF13489">
    <property type="entry name" value="Methyltransf_23"/>
    <property type="match status" value="1"/>
</dbReference>
<dbReference type="OrthoDB" id="2013972at2759"/>
<dbReference type="InterPro" id="IPR029063">
    <property type="entry name" value="SAM-dependent_MTases_sf"/>
</dbReference>
<feature type="region of interest" description="Disordered" evidence="2">
    <location>
        <begin position="1"/>
        <end position="63"/>
    </location>
</feature>
<dbReference type="Proteomes" id="UP000326340">
    <property type="component" value="Unassembled WGS sequence"/>
</dbReference>
<dbReference type="CDD" id="cd02440">
    <property type="entry name" value="AdoMet_MTases"/>
    <property type="match status" value="1"/>
</dbReference>
<sequence length="408" mass="44928">MAGAIPTPAVAASWPAPPVESPASPRHPSSPSRAADKAAGDATSPVPPLEPASPPPQAASPGVASPLESIAVDEGFTDSASTIDDRISTYTASLTSSVVDYPTEYGRRYHAFRSGAYNFPNDEEEMDRLDFCHTLLMKTIGGRLFLAPIDEAKTHRILDVGTGTGIWAMEMGDLFPNAEIMGNDLSAIQPDWVPPNVKFEIDDVESSWVNDKNYDFIFSRYMCGSIADWPTYMKRVYANLNPGGWAEFQDWSFMIYSDDGSAEGTEFLHWVNLLMEACDVFGRDGQIGPKLEGLVRENTGLINIHHQPYRIPVGPWARDPYLKDIGMCNLIQLLDGLEGFSMRLLCGALGWTREAVLVLLAGVRKEVREGKVHAWMHYNVVYGQRPEEEADEEEVQQGGQQGQEATNV</sequence>
<feature type="region of interest" description="Disordered" evidence="2">
    <location>
        <begin position="387"/>
        <end position="408"/>
    </location>
</feature>
<feature type="compositionally biased region" description="Low complexity" evidence="2">
    <location>
        <begin position="21"/>
        <end position="33"/>
    </location>
</feature>
<feature type="compositionally biased region" description="Low complexity" evidence="2">
    <location>
        <begin position="1"/>
        <end position="14"/>
    </location>
</feature>
<dbReference type="PANTHER" id="PTHR43591:SF10">
    <property type="entry name" value="ABC TRANSMEMBRANE TYPE-1 DOMAIN-CONTAINING PROTEIN-RELATED"/>
    <property type="match status" value="1"/>
</dbReference>
<gene>
    <name evidence="3" type="primary">LAE1-9</name>
    <name evidence="3" type="ORF">CSHISOI_11253</name>
</gene>
<evidence type="ECO:0000256" key="2">
    <source>
        <dbReference type="SAM" id="MobiDB-lite"/>
    </source>
</evidence>
<proteinExistence type="inferred from homology"/>
<dbReference type="GO" id="GO:0008168">
    <property type="term" value="F:methyltransferase activity"/>
    <property type="evidence" value="ECO:0007669"/>
    <property type="project" value="TreeGrafter"/>
</dbReference>
<name>A0A5Q4BB76_9PEZI</name>
<feature type="compositionally biased region" description="Pro residues" evidence="2">
    <location>
        <begin position="45"/>
        <end position="58"/>
    </location>
</feature>
<dbReference type="PANTHER" id="PTHR43591">
    <property type="entry name" value="METHYLTRANSFERASE"/>
    <property type="match status" value="1"/>
</dbReference>
<comment type="caution">
    <text evidence="3">The sequence shown here is derived from an EMBL/GenBank/DDBJ whole genome shotgun (WGS) entry which is preliminary data.</text>
</comment>
<accession>A0A5Q4BB76</accession>
<reference evidence="3 4" key="1">
    <citation type="journal article" date="2019" name="Sci. Rep.">
        <title>Colletotrichum shisoi sp. nov., an anthracnose pathogen of Perilla frutescens in Japan: molecular phylogenetic, morphological and genomic evidence.</title>
        <authorList>
            <person name="Gan P."/>
            <person name="Tsushima A."/>
            <person name="Hiroyama R."/>
            <person name="Narusaka M."/>
            <person name="Takano Y."/>
            <person name="Narusaka Y."/>
            <person name="Kawaradani M."/>
            <person name="Damm U."/>
            <person name="Shirasu K."/>
        </authorList>
    </citation>
    <scope>NUCLEOTIDE SEQUENCE [LARGE SCALE GENOMIC DNA]</scope>
    <source>
        <strain evidence="3 4">PG-2018a</strain>
    </source>
</reference>